<accession>A0A367KFI8</accession>
<keyword evidence="3" id="KW-1185">Reference proteome</keyword>
<dbReference type="OrthoDB" id="2269117at2759"/>
<dbReference type="AlphaFoldDB" id="A0A367KFI8"/>
<dbReference type="STRING" id="4846.A0A367KFI8"/>
<evidence type="ECO:0000313" key="2">
    <source>
        <dbReference type="EMBL" id="RCI00994.1"/>
    </source>
</evidence>
<evidence type="ECO:0000313" key="3">
    <source>
        <dbReference type="Proteomes" id="UP000253551"/>
    </source>
</evidence>
<gene>
    <name evidence="2" type="ORF">CU098_000603</name>
</gene>
<feature type="non-terminal residue" evidence="2">
    <location>
        <position position="1"/>
    </location>
</feature>
<reference evidence="2 3" key="1">
    <citation type="journal article" date="2018" name="G3 (Bethesda)">
        <title>Phylogenetic and Phylogenomic Definition of Rhizopus Species.</title>
        <authorList>
            <person name="Gryganskyi A.P."/>
            <person name="Golan J."/>
            <person name="Dolatabadi S."/>
            <person name="Mondo S."/>
            <person name="Robb S."/>
            <person name="Idnurm A."/>
            <person name="Muszewska A."/>
            <person name="Steczkiewicz K."/>
            <person name="Masonjones S."/>
            <person name="Liao H.L."/>
            <person name="Gajdeczka M.T."/>
            <person name="Anike F."/>
            <person name="Vuek A."/>
            <person name="Anishchenko I.M."/>
            <person name="Voigt K."/>
            <person name="de Hoog G.S."/>
            <person name="Smith M.E."/>
            <person name="Heitman J."/>
            <person name="Vilgalys R."/>
            <person name="Stajich J.E."/>
        </authorList>
    </citation>
    <scope>NUCLEOTIDE SEQUENCE [LARGE SCALE GENOMIC DNA]</scope>
    <source>
        <strain evidence="2 3">LSU 92-RS-03</strain>
    </source>
</reference>
<organism evidence="2 3">
    <name type="scientific">Rhizopus stolonifer</name>
    <name type="common">Rhizopus nigricans</name>
    <dbReference type="NCBI Taxonomy" id="4846"/>
    <lineage>
        <taxon>Eukaryota</taxon>
        <taxon>Fungi</taxon>
        <taxon>Fungi incertae sedis</taxon>
        <taxon>Mucoromycota</taxon>
        <taxon>Mucoromycotina</taxon>
        <taxon>Mucoromycetes</taxon>
        <taxon>Mucorales</taxon>
        <taxon>Mucorineae</taxon>
        <taxon>Rhizopodaceae</taxon>
        <taxon>Rhizopus</taxon>
    </lineage>
</organism>
<name>A0A367KFI8_RHIST</name>
<dbReference type="Proteomes" id="UP000253551">
    <property type="component" value="Unassembled WGS sequence"/>
</dbReference>
<dbReference type="EMBL" id="PJQM01001781">
    <property type="protein sequence ID" value="RCI00994.1"/>
    <property type="molecule type" value="Genomic_DNA"/>
</dbReference>
<comment type="caution">
    <text evidence="2">The sequence shown here is derived from an EMBL/GenBank/DDBJ whole genome shotgun (WGS) entry which is preliminary data.</text>
</comment>
<proteinExistence type="predicted"/>
<sequence length="70" mass="8135">SDLDFFDIDNLLEQVELSKSDIPKGFKMPESLKDFMPTAPAELEEDENFWYESGDESDFGVDDYEEDDDE</sequence>
<protein>
    <submittedName>
        <fullName evidence="2">Uncharacterized protein</fullName>
    </submittedName>
</protein>
<feature type="region of interest" description="Disordered" evidence="1">
    <location>
        <begin position="46"/>
        <end position="70"/>
    </location>
</feature>
<evidence type="ECO:0000256" key="1">
    <source>
        <dbReference type="SAM" id="MobiDB-lite"/>
    </source>
</evidence>